<dbReference type="AlphaFoldDB" id="A0A7W3JV75"/>
<comment type="caution">
    <text evidence="5">The sequence shown here is derived from an EMBL/GenBank/DDBJ whole genome shotgun (WGS) entry which is preliminary data.</text>
</comment>
<dbReference type="Pfam" id="PF07729">
    <property type="entry name" value="FCD"/>
    <property type="match status" value="1"/>
</dbReference>
<evidence type="ECO:0000256" key="3">
    <source>
        <dbReference type="ARBA" id="ARBA00023163"/>
    </source>
</evidence>
<dbReference type="Pfam" id="PF00392">
    <property type="entry name" value="GntR"/>
    <property type="match status" value="1"/>
</dbReference>
<protein>
    <submittedName>
        <fullName evidence="5">DNA-binding GntR family transcriptional regulator</fullName>
    </submittedName>
</protein>
<evidence type="ECO:0000256" key="1">
    <source>
        <dbReference type="ARBA" id="ARBA00023015"/>
    </source>
</evidence>
<dbReference type="Proteomes" id="UP000524237">
    <property type="component" value="Unassembled WGS sequence"/>
</dbReference>
<keyword evidence="2 5" id="KW-0238">DNA-binding</keyword>
<sequence>MGTINRPVRPQLGDEAASFLRDQITSGTLAAGAPVRPETVADELGISTTPAREALQALRAEGFLDLAPRKGFTVAKVTGDDVRDMFLVQSMVAGELAARAATNASEPLITTLDQIHADLMAAEKNGDLAALEELNHAFHREINLAAGAPRLAWVIKLVSRYAPRRFYASIPGWPETTVHDHTDLLQAIRSGDSEKARREMSDHVRHAGDQLAAHIDERIASQT</sequence>
<keyword evidence="3" id="KW-0804">Transcription</keyword>
<dbReference type="Gene3D" id="1.10.10.10">
    <property type="entry name" value="Winged helix-like DNA-binding domain superfamily/Winged helix DNA-binding domain"/>
    <property type="match status" value="1"/>
</dbReference>
<dbReference type="PROSITE" id="PS50949">
    <property type="entry name" value="HTH_GNTR"/>
    <property type="match status" value="1"/>
</dbReference>
<accession>A0A7W3JV75</accession>
<feature type="domain" description="HTH gntR-type" evidence="4">
    <location>
        <begin position="10"/>
        <end position="77"/>
    </location>
</feature>
<name>A0A7W3JV75_9MICO</name>
<dbReference type="SUPFAM" id="SSF48008">
    <property type="entry name" value="GntR ligand-binding domain-like"/>
    <property type="match status" value="1"/>
</dbReference>
<dbReference type="EMBL" id="JACGWU010000008">
    <property type="protein sequence ID" value="MBA8829873.1"/>
    <property type="molecule type" value="Genomic_DNA"/>
</dbReference>
<evidence type="ECO:0000313" key="5">
    <source>
        <dbReference type="EMBL" id="MBA8829873.1"/>
    </source>
</evidence>
<evidence type="ECO:0000313" key="6">
    <source>
        <dbReference type="Proteomes" id="UP000524237"/>
    </source>
</evidence>
<dbReference type="SMART" id="SM00895">
    <property type="entry name" value="FCD"/>
    <property type="match status" value="1"/>
</dbReference>
<keyword evidence="6" id="KW-1185">Reference proteome</keyword>
<reference evidence="5 6" key="1">
    <citation type="submission" date="2020-07" db="EMBL/GenBank/DDBJ databases">
        <title>Sequencing the genomes of 1000 actinobacteria strains.</title>
        <authorList>
            <person name="Klenk H.-P."/>
        </authorList>
    </citation>
    <scope>NUCLEOTIDE SEQUENCE [LARGE SCALE GENOMIC DNA]</scope>
    <source>
        <strain evidence="5 6">DSM 23737</strain>
    </source>
</reference>
<dbReference type="GO" id="GO:0003677">
    <property type="term" value="F:DNA binding"/>
    <property type="evidence" value="ECO:0007669"/>
    <property type="project" value="UniProtKB-KW"/>
</dbReference>
<proteinExistence type="predicted"/>
<gene>
    <name evidence="5" type="ORF">FB555_001999</name>
</gene>
<keyword evidence="1" id="KW-0805">Transcription regulation</keyword>
<dbReference type="PANTHER" id="PTHR43537">
    <property type="entry name" value="TRANSCRIPTIONAL REGULATOR, GNTR FAMILY"/>
    <property type="match status" value="1"/>
</dbReference>
<dbReference type="SMART" id="SM00345">
    <property type="entry name" value="HTH_GNTR"/>
    <property type="match status" value="1"/>
</dbReference>
<evidence type="ECO:0000259" key="4">
    <source>
        <dbReference type="PROSITE" id="PS50949"/>
    </source>
</evidence>
<dbReference type="InterPro" id="IPR036390">
    <property type="entry name" value="WH_DNA-bd_sf"/>
</dbReference>
<dbReference type="InterPro" id="IPR008920">
    <property type="entry name" value="TF_FadR/GntR_C"/>
</dbReference>
<dbReference type="SUPFAM" id="SSF46785">
    <property type="entry name" value="Winged helix' DNA-binding domain"/>
    <property type="match status" value="1"/>
</dbReference>
<dbReference type="GO" id="GO:0003700">
    <property type="term" value="F:DNA-binding transcription factor activity"/>
    <property type="evidence" value="ECO:0007669"/>
    <property type="project" value="InterPro"/>
</dbReference>
<dbReference type="CDD" id="cd07377">
    <property type="entry name" value="WHTH_GntR"/>
    <property type="match status" value="1"/>
</dbReference>
<dbReference type="InterPro" id="IPR036388">
    <property type="entry name" value="WH-like_DNA-bd_sf"/>
</dbReference>
<organism evidence="5 6">
    <name type="scientific">Alpinimonas psychrophila</name>
    <dbReference type="NCBI Taxonomy" id="748908"/>
    <lineage>
        <taxon>Bacteria</taxon>
        <taxon>Bacillati</taxon>
        <taxon>Actinomycetota</taxon>
        <taxon>Actinomycetes</taxon>
        <taxon>Micrococcales</taxon>
        <taxon>Microbacteriaceae</taxon>
        <taxon>Alpinimonas</taxon>
    </lineage>
</organism>
<dbReference type="InterPro" id="IPR000524">
    <property type="entry name" value="Tscrpt_reg_HTH_GntR"/>
</dbReference>
<dbReference type="PANTHER" id="PTHR43537:SF24">
    <property type="entry name" value="GLUCONATE OPERON TRANSCRIPTIONAL REPRESSOR"/>
    <property type="match status" value="1"/>
</dbReference>
<evidence type="ECO:0000256" key="2">
    <source>
        <dbReference type="ARBA" id="ARBA00023125"/>
    </source>
</evidence>
<dbReference type="InterPro" id="IPR011711">
    <property type="entry name" value="GntR_C"/>
</dbReference>
<dbReference type="Gene3D" id="1.20.120.530">
    <property type="entry name" value="GntR ligand-binding domain-like"/>
    <property type="match status" value="1"/>
</dbReference>
<dbReference type="RefSeq" id="WP_182485294.1">
    <property type="nucleotide sequence ID" value="NZ_JACGWU010000008.1"/>
</dbReference>